<sequence length="343" mass="38171">MRLFSLFKLLAIAVSIASMPVAADDSDSAYRLGSGYAVGETGLRIGGYANAKIDVPRSAPWYFEATDLSMFITWDNGSRLRFFSELEGGDVLRGGEGEALGTQYAHFEFERFYLDTLINNNLTVRLGKFLTPIGQWNVIHAAPLVWTTSRPVATEKSFSTHASGLMLHGSILVASRQLEYSVYGDATDALDPHQSREPFDDAVGARLRYYLDDTLQIGASFANFALNDLHPARYHLAGLDVKWSYQKFELSSEVIYRTSGHANTKDIWQGFAQSVIPLFSQHWFAVGRYEFFDQPLDKTGQAGVLGLAYRPLPPVVWKLEYRTGTHNELLAPDGLSASFAILF</sequence>
<feature type="chain" id="PRO_5045896225" description="Porin" evidence="1">
    <location>
        <begin position="24"/>
        <end position="343"/>
    </location>
</feature>
<organism evidence="2 3">
    <name type="scientific">Candidatus Methylobacter oryzae</name>
    <dbReference type="NCBI Taxonomy" id="2497749"/>
    <lineage>
        <taxon>Bacteria</taxon>
        <taxon>Pseudomonadati</taxon>
        <taxon>Pseudomonadota</taxon>
        <taxon>Gammaproteobacteria</taxon>
        <taxon>Methylococcales</taxon>
        <taxon>Methylococcaceae</taxon>
        <taxon>Methylobacter</taxon>
    </lineage>
</organism>
<proteinExistence type="predicted"/>
<name>A0ABY3CH13_9GAMM</name>
<dbReference type="EMBL" id="RYFG02000008">
    <property type="protein sequence ID" value="TRX03269.1"/>
    <property type="molecule type" value="Genomic_DNA"/>
</dbReference>
<dbReference type="SUPFAM" id="SSF56935">
    <property type="entry name" value="Porins"/>
    <property type="match status" value="1"/>
</dbReference>
<evidence type="ECO:0008006" key="4">
    <source>
        <dbReference type="Google" id="ProtNLM"/>
    </source>
</evidence>
<dbReference type="Proteomes" id="UP000733744">
    <property type="component" value="Unassembled WGS sequence"/>
</dbReference>
<evidence type="ECO:0000256" key="1">
    <source>
        <dbReference type="SAM" id="SignalP"/>
    </source>
</evidence>
<keyword evidence="1" id="KW-0732">Signal</keyword>
<dbReference type="Gene3D" id="2.40.160.10">
    <property type="entry name" value="Porin"/>
    <property type="match status" value="1"/>
</dbReference>
<protein>
    <recommendedName>
        <fullName evidence="4">Porin</fullName>
    </recommendedName>
</protein>
<evidence type="ECO:0000313" key="2">
    <source>
        <dbReference type="EMBL" id="TRX03269.1"/>
    </source>
</evidence>
<evidence type="ECO:0000313" key="3">
    <source>
        <dbReference type="Proteomes" id="UP000733744"/>
    </source>
</evidence>
<feature type="signal peptide" evidence="1">
    <location>
        <begin position="1"/>
        <end position="23"/>
    </location>
</feature>
<keyword evidence="3" id="KW-1185">Reference proteome</keyword>
<accession>A0ABY3CH13</accession>
<comment type="caution">
    <text evidence="2">The sequence shown here is derived from an EMBL/GenBank/DDBJ whole genome shotgun (WGS) entry which is preliminary data.</text>
</comment>
<dbReference type="RefSeq" id="WP_127029461.1">
    <property type="nucleotide sequence ID" value="NZ_RYFG02000008.1"/>
</dbReference>
<dbReference type="InterPro" id="IPR023614">
    <property type="entry name" value="Porin_dom_sf"/>
</dbReference>
<reference evidence="2 3" key="1">
    <citation type="journal article" date="2019" name="Antonie Van Leeuwenhoek">
        <title>Description of 'Ca. Methylobacter oryzae' KRF1, a novel species from the environmentally important Methylobacter clade 2.</title>
        <authorList>
            <person name="Khatri K."/>
            <person name="Mohite J.A."/>
            <person name="Pandit P.S."/>
            <person name="Bahulikar R."/>
            <person name="Rahalkar M.C."/>
        </authorList>
    </citation>
    <scope>NUCLEOTIDE SEQUENCE [LARGE SCALE GENOMIC DNA]</scope>
    <source>
        <strain evidence="2 3">KRF1</strain>
    </source>
</reference>
<gene>
    <name evidence="2" type="ORF">EKO24_000940</name>
</gene>